<dbReference type="Proteomes" id="UP001444661">
    <property type="component" value="Unassembled WGS sequence"/>
</dbReference>
<keyword evidence="2" id="KW-1185">Reference proteome</keyword>
<evidence type="ECO:0000313" key="2">
    <source>
        <dbReference type="Proteomes" id="UP001444661"/>
    </source>
</evidence>
<protein>
    <submittedName>
        <fullName evidence="1">Uncharacterized protein</fullName>
    </submittedName>
</protein>
<proteinExistence type="predicted"/>
<sequence>MPNMPQIPPNLSVQYIPNTGGCVIDIAAAINLAQFNIKVQEQYHVEVFPDRICVTLSLPPARTAASTPSSHDGSFALAWTPTSNPSVPNGSFALSTTAAACLTPH</sequence>
<evidence type="ECO:0000313" key="1">
    <source>
        <dbReference type="EMBL" id="KAK8035236.1"/>
    </source>
</evidence>
<gene>
    <name evidence="1" type="ORF">PG993_010231</name>
</gene>
<name>A0ABR1SLM3_9PEZI</name>
<comment type="caution">
    <text evidence="1">The sequence shown here is derived from an EMBL/GenBank/DDBJ whole genome shotgun (WGS) entry which is preliminary data.</text>
</comment>
<dbReference type="EMBL" id="JAQQWK010000009">
    <property type="protein sequence ID" value="KAK8035236.1"/>
    <property type="molecule type" value="Genomic_DNA"/>
</dbReference>
<reference evidence="1 2" key="1">
    <citation type="submission" date="2023-01" db="EMBL/GenBank/DDBJ databases">
        <title>Analysis of 21 Apiospora genomes using comparative genomics revels a genus with tremendous synthesis potential of carbohydrate active enzymes and secondary metabolites.</title>
        <authorList>
            <person name="Sorensen T."/>
        </authorList>
    </citation>
    <scope>NUCLEOTIDE SEQUENCE [LARGE SCALE GENOMIC DNA]</scope>
    <source>
        <strain evidence="1 2">CBS 33761</strain>
    </source>
</reference>
<organism evidence="1 2">
    <name type="scientific">Apiospora rasikravindrae</name>
    <dbReference type="NCBI Taxonomy" id="990691"/>
    <lineage>
        <taxon>Eukaryota</taxon>
        <taxon>Fungi</taxon>
        <taxon>Dikarya</taxon>
        <taxon>Ascomycota</taxon>
        <taxon>Pezizomycotina</taxon>
        <taxon>Sordariomycetes</taxon>
        <taxon>Xylariomycetidae</taxon>
        <taxon>Amphisphaeriales</taxon>
        <taxon>Apiosporaceae</taxon>
        <taxon>Apiospora</taxon>
    </lineage>
</organism>
<accession>A0ABR1SLM3</accession>